<dbReference type="Proteomes" id="UP001057402">
    <property type="component" value="Chromosome 9"/>
</dbReference>
<evidence type="ECO:0000313" key="1">
    <source>
        <dbReference type="EMBL" id="KAI4326556.1"/>
    </source>
</evidence>
<sequence>MLNILKSAHAFSILKLRWQRESSLTTGLLSDVHPEIELSGYGIIPSPGSESPSDLLNGESPNIEPIIDLDLFFERIYSYYCEKGLWCIITKWIVELLSLGFTICFSCFFLLYVDWNGLRNAKCGMDAVESGLKPCDLAKEAFNQHPLTPLTLSKVIIVGYLGIFSIYWVFCFLRFFAQLKDTLKIRHFYYNSIHVTDAELQTMPWATVLEKVVRLQSSQQLCVVKYLSAHDILMRLMRKENYLIGLINKGVLAFPICQWLPGAGPVIKVGSNRSPHRLILTKTLEWTLNWCILQSMFDRNYCIKRDFISSPKILKRRLMFVGLAMLLLSPFLVIFMLVYLFLRHAEQFYHHPSTASSRRWSNLSKWIFREYNEVNHLFKHRINSSIVHSSEYLKQFPSPVVAVIAKFISFVSGGFVAVLLIIAFLEESLLEGHIFGRNLLWYAAVFGTITAISRAAISDELLVLNPEGMLTLVVQHTHYMPKRWRGRENTETVRLEFETLFQYTGMMLLEEMASIFLTPYLLLFVVPKRVEDILQFIADFTVHVEGVGHVCSFSVFDFQNHGNSNYGSTHNAPRSKRSSQGKMEKSFLSFQSSYPLWEPDPKGKQFISNLRTFRDQMLRGDKVRENAYSPNRGLYSPHHFVDHVDRNSSGFREFPHLRHDPSAKYGLSPLWMMDQDQCSDRYILDWYYTSRKEGTSINKRAAIDIESGLLPLPVHQPHDFGRRPFLSGIAEERNDDECWDNQQHGARSFSQLGASTSAHLFRESMFQHHDQGSMLEQNNAKSHWWARSGPQGDGPHIQESFVEPPDINYHTWNKDENNYQDDYSERSVDQEEGLEWRIPRRLERTTFGDEVIEGGDVSLHFDDVYSRPPGTPPPDLDGLLFKLWNDGETR</sequence>
<evidence type="ECO:0000313" key="2">
    <source>
        <dbReference type="Proteomes" id="UP001057402"/>
    </source>
</evidence>
<name>A0ACB9MR02_9MYRT</name>
<proteinExistence type="predicted"/>
<gene>
    <name evidence="1" type="ORF">MLD38_031859</name>
</gene>
<dbReference type="EMBL" id="CM042888">
    <property type="protein sequence ID" value="KAI4326556.1"/>
    <property type="molecule type" value="Genomic_DNA"/>
</dbReference>
<organism evidence="1 2">
    <name type="scientific">Melastoma candidum</name>
    <dbReference type="NCBI Taxonomy" id="119954"/>
    <lineage>
        <taxon>Eukaryota</taxon>
        <taxon>Viridiplantae</taxon>
        <taxon>Streptophyta</taxon>
        <taxon>Embryophyta</taxon>
        <taxon>Tracheophyta</taxon>
        <taxon>Spermatophyta</taxon>
        <taxon>Magnoliopsida</taxon>
        <taxon>eudicotyledons</taxon>
        <taxon>Gunneridae</taxon>
        <taxon>Pentapetalae</taxon>
        <taxon>rosids</taxon>
        <taxon>malvids</taxon>
        <taxon>Myrtales</taxon>
        <taxon>Melastomataceae</taxon>
        <taxon>Melastomatoideae</taxon>
        <taxon>Melastomateae</taxon>
        <taxon>Melastoma</taxon>
    </lineage>
</organism>
<reference evidence="2" key="1">
    <citation type="journal article" date="2023" name="Front. Plant Sci.">
        <title>Chromosomal-level genome assembly of Melastoma candidum provides insights into trichome evolution.</title>
        <authorList>
            <person name="Zhong Y."/>
            <person name="Wu W."/>
            <person name="Sun C."/>
            <person name="Zou P."/>
            <person name="Liu Y."/>
            <person name="Dai S."/>
            <person name="Zhou R."/>
        </authorList>
    </citation>
    <scope>NUCLEOTIDE SEQUENCE [LARGE SCALE GENOMIC DNA]</scope>
</reference>
<accession>A0ACB9MR02</accession>
<comment type="caution">
    <text evidence="1">The sequence shown here is derived from an EMBL/GenBank/DDBJ whole genome shotgun (WGS) entry which is preliminary data.</text>
</comment>
<protein>
    <submittedName>
        <fullName evidence="1">Uncharacterized protein</fullName>
    </submittedName>
</protein>
<keyword evidence="2" id="KW-1185">Reference proteome</keyword>